<evidence type="ECO:0000313" key="2">
    <source>
        <dbReference type="Proteomes" id="UP001497680"/>
    </source>
</evidence>
<reference evidence="1 2" key="1">
    <citation type="journal article" date="2022" name="New Phytol.">
        <title>Ecological generalism drives hyperdiversity of secondary metabolite gene clusters in xylarialean endophytes.</title>
        <authorList>
            <person name="Franco M.E.E."/>
            <person name="Wisecaver J.H."/>
            <person name="Arnold A.E."/>
            <person name="Ju Y.M."/>
            <person name="Slot J.C."/>
            <person name="Ahrendt S."/>
            <person name="Moore L.P."/>
            <person name="Eastman K.E."/>
            <person name="Scott K."/>
            <person name="Konkel Z."/>
            <person name="Mondo S.J."/>
            <person name="Kuo A."/>
            <person name="Hayes R.D."/>
            <person name="Haridas S."/>
            <person name="Andreopoulos B."/>
            <person name="Riley R."/>
            <person name="LaButti K."/>
            <person name="Pangilinan J."/>
            <person name="Lipzen A."/>
            <person name="Amirebrahimi M."/>
            <person name="Yan J."/>
            <person name="Adam C."/>
            <person name="Keymanesh K."/>
            <person name="Ng V."/>
            <person name="Louie K."/>
            <person name="Northen T."/>
            <person name="Drula E."/>
            <person name="Henrissat B."/>
            <person name="Hsieh H.M."/>
            <person name="Youens-Clark K."/>
            <person name="Lutzoni F."/>
            <person name="Miadlikowska J."/>
            <person name="Eastwood D.C."/>
            <person name="Hamelin R.C."/>
            <person name="Grigoriev I.V."/>
            <person name="U'Ren J.M."/>
        </authorList>
    </citation>
    <scope>NUCLEOTIDE SEQUENCE [LARGE SCALE GENOMIC DNA]</scope>
    <source>
        <strain evidence="1 2">ER1909</strain>
    </source>
</reference>
<name>A0ACC0CYA1_9PEZI</name>
<organism evidence="1 2">
    <name type="scientific">Hypoxylon rubiginosum</name>
    <dbReference type="NCBI Taxonomy" id="110542"/>
    <lineage>
        <taxon>Eukaryota</taxon>
        <taxon>Fungi</taxon>
        <taxon>Dikarya</taxon>
        <taxon>Ascomycota</taxon>
        <taxon>Pezizomycotina</taxon>
        <taxon>Sordariomycetes</taxon>
        <taxon>Xylariomycetidae</taxon>
        <taxon>Xylariales</taxon>
        <taxon>Hypoxylaceae</taxon>
        <taxon>Hypoxylon</taxon>
    </lineage>
</organism>
<protein>
    <submittedName>
        <fullName evidence="1">PUA-like domain-containing protein</fullName>
    </submittedName>
</protein>
<gene>
    <name evidence="1" type="ORF">F4821DRAFT_152430</name>
</gene>
<dbReference type="EMBL" id="MU394327">
    <property type="protein sequence ID" value="KAI6085268.1"/>
    <property type="molecule type" value="Genomic_DNA"/>
</dbReference>
<evidence type="ECO:0000313" key="1">
    <source>
        <dbReference type="EMBL" id="KAI6085268.1"/>
    </source>
</evidence>
<proteinExistence type="predicted"/>
<keyword evidence="2" id="KW-1185">Reference proteome</keyword>
<dbReference type="Proteomes" id="UP001497680">
    <property type="component" value="Unassembled WGS sequence"/>
</dbReference>
<sequence>MATIKLFAVGHTKAQQTKHMTEQSRGIYVLGMKSHKQLGRAAKPEDGQHYEALLEKGRLYLQWLDTIEMTPEIKEKRRMAEVLEYIIDHPKFKFPDDMVASAINLRNKWEAENWGSDAVIDEDGDSMIQDPDETLPDTPAATSSPQAQEQGAPIVQSEVPPSDHPIYGEEGIMHGVLTLRTSTGRKVYRLNPLIPQKRATVFGHNGIPVGTWYANQLVALHRGAHGSRMGGIAGNMADGAHSIVVSNNYDDLDQDHGDKLYYSGPNSHKNTDKTRPAPSAKGTKALKSSLQNRRPVRVLRSGGAPNTTKANPWLPDCGLRYDGLYRVVALRERINKEGKW</sequence>
<comment type="caution">
    <text evidence="1">The sequence shown here is derived from an EMBL/GenBank/DDBJ whole genome shotgun (WGS) entry which is preliminary data.</text>
</comment>
<accession>A0ACC0CYA1</accession>